<dbReference type="PANTHER" id="PTHR10110:SF86">
    <property type="entry name" value="SODIUM_HYDROGEN EXCHANGER 7"/>
    <property type="match status" value="1"/>
</dbReference>
<keyword evidence="3" id="KW-0050">Antiport</keyword>
<keyword evidence="14" id="KW-1185">Reference proteome</keyword>
<reference evidence="13" key="2">
    <citation type="submission" date="2020-09" db="EMBL/GenBank/DDBJ databases">
        <authorList>
            <person name="Sun Q."/>
            <person name="Ohkuma M."/>
        </authorList>
    </citation>
    <scope>NUCLEOTIDE SEQUENCE</scope>
    <source>
        <strain evidence="13">JCM 13306</strain>
    </source>
</reference>
<evidence type="ECO:0000256" key="5">
    <source>
        <dbReference type="ARBA" id="ARBA00022692"/>
    </source>
</evidence>
<keyword evidence="7" id="KW-0915">Sodium</keyword>
<dbReference type="GO" id="GO:0098719">
    <property type="term" value="P:sodium ion import across plasma membrane"/>
    <property type="evidence" value="ECO:0007669"/>
    <property type="project" value="TreeGrafter"/>
</dbReference>
<feature type="transmembrane region" description="Helical" evidence="11">
    <location>
        <begin position="176"/>
        <end position="197"/>
    </location>
</feature>
<evidence type="ECO:0000256" key="2">
    <source>
        <dbReference type="ARBA" id="ARBA00022448"/>
    </source>
</evidence>
<evidence type="ECO:0000259" key="12">
    <source>
        <dbReference type="Pfam" id="PF00999"/>
    </source>
</evidence>
<dbReference type="Pfam" id="PF00999">
    <property type="entry name" value="Na_H_Exchanger"/>
    <property type="match status" value="1"/>
</dbReference>
<dbReference type="GO" id="GO:0015385">
    <property type="term" value="F:sodium:proton antiporter activity"/>
    <property type="evidence" value="ECO:0007669"/>
    <property type="project" value="InterPro"/>
</dbReference>
<comment type="subcellular location">
    <subcellularLocation>
        <location evidence="1">Cell membrane</location>
        <topology evidence="1">Multi-pass membrane protein</topology>
    </subcellularLocation>
</comment>
<keyword evidence="6 11" id="KW-1133">Transmembrane helix</keyword>
<keyword evidence="10" id="KW-0739">Sodium transport</keyword>
<dbReference type="Gene3D" id="6.10.140.1330">
    <property type="match status" value="1"/>
</dbReference>
<dbReference type="GO" id="GO:0015386">
    <property type="term" value="F:potassium:proton antiporter activity"/>
    <property type="evidence" value="ECO:0007669"/>
    <property type="project" value="TreeGrafter"/>
</dbReference>
<dbReference type="RefSeq" id="WP_434028805.1">
    <property type="nucleotide sequence ID" value="NZ_BNBA01000007.1"/>
</dbReference>
<evidence type="ECO:0000256" key="8">
    <source>
        <dbReference type="ARBA" id="ARBA00023065"/>
    </source>
</evidence>
<feature type="domain" description="Cation/H+ exchanger transmembrane" evidence="12">
    <location>
        <begin position="13"/>
        <end position="398"/>
    </location>
</feature>
<dbReference type="InterPro" id="IPR006153">
    <property type="entry name" value="Cation/H_exchanger_TM"/>
</dbReference>
<organism evidence="13 14">
    <name type="scientific">Xanthomonas boreopolis</name>
    <dbReference type="NCBI Taxonomy" id="86183"/>
    <lineage>
        <taxon>Bacteria</taxon>
        <taxon>Pseudomonadati</taxon>
        <taxon>Pseudomonadota</taxon>
        <taxon>Gammaproteobacteria</taxon>
        <taxon>Lysobacterales</taxon>
        <taxon>Lysobacteraceae</taxon>
        <taxon>Xanthomonas</taxon>
    </lineage>
</organism>
<dbReference type="AlphaFoldDB" id="A0A919F6H0"/>
<dbReference type="PANTHER" id="PTHR10110">
    <property type="entry name" value="SODIUM/HYDROGEN EXCHANGER"/>
    <property type="match status" value="1"/>
</dbReference>
<feature type="transmembrane region" description="Helical" evidence="11">
    <location>
        <begin position="231"/>
        <end position="249"/>
    </location>
</feature>
<feature type="transmembrane region" description="Helical" evidence="11">
    <location>
        <begin position="109"/>
        <end position="130"/>
    </location>
</feature>
<dbReference type="EMBL" id="BNBA01000007">
    <property type="protein sequence ID" value="GHH50722.1"/>
    <property type="molecule type" value="Genomic_DNA"/>
</dbReference>
<keyword evidence="2" id="KW-0813">Transport</keyword>
<reference evidence="13" key="1">
    <citation type="journal article" date="2014" name="Int. J. Syst. Evol. Microbiol.">
        <title>Complete genome sequence of Corynebacterium casei LMG S-19264T (=DSM 44701T), isolated from a smear-ripened cheese.</title>
        <authorList>
            <consortium name="US DOE Joint Genome Institute (JGI-PGF)"/>
            <person name="Walter F."/>
            <person name="Albersmeier A."/>
            <person name="Kalinowski J."/>
            <person name="Ruckert C."/>
        </authorList>
    </citation>
    <scope>NUCLEOTIDE SEQUENCE</scope>
    <source>
        <strain evidence="13">JCM 13306</strain>
    </source>
</reference>
<dbReference type="GO" id="GO:0005886">
    <property type="term" value="C:plasma membrane"/>
    <property type="evidence" value="ECO:0007669"/>
    <property type="project" value="UniProtKB-SubCell"/>
</dbReference>
<evidence type="ECO:0000256" key="7">
    <source>
        <dbReference type="ARBA" id="ARBA00023053"/>
    </source>
</evidence>
<keyword evidence="9 11" id="KW-0472">Membrane</keyword>
<name>A0A919F6H0_9XANT</name>
<feature type="transmembrane region" description="Helical" evidence="11">
    <location>
        <begin position="79"/>
        <end position="103"/>
    </location>
</feature>
<sequence length="516" mass="55603">MNLFESLLALTFVAAALLKLSNRFGIPYPSMLALAGVGVAALPFAPTVEISPDLALALFIPPALFDIAYDTSPRQLRRLWMPLVSLALVAVLLTTGVVAWMAWAMIGLPLAAAIVLGAIVAPPDAAAASAAMSQLGLPRRTMAVLEGESLLNDASALLIFGAAMSFVHAQGSSESALTHLLVAAPGGIAFGVVVGIGYRYLRRWFAGTLSARVVEFASTWAVWLVAERLELSAILAIVAFAMYLGQFTSERLSARDRLHSYSVWESVVFVLNVLAFLLMGLQARSVVAHLHGQELQQGVLVAGLVLLAVVLVRILWVMTYALGVRSASRWLPGRPQGPHPDWRLGLVISWSGMRGLVTLATALALPQGFPGRDIIVLSAFVVVQGTLVLQGLTVGPLIRLLGIEPDHSLNRELSVARTVLIRAALESLASQSGEAARALREEYRSKAVVAGNEDHPQDDTEFDQLRRRAITAQREALLLLRRDEAVAEDVFYQLERELDCAELYATSLNDIAIKES</sequence>
<dbReference type="GO" id="GO:0051453">
    <property type="term" value="P:regulation of intracellular pH"/>
    <property type="evidence" value="ECO:0007669"/>
    <property type="project" value="TreeGrafter"/>
</dbReference>
<gene>
    <name evidence="13" type="ORF">GCM10009090_11970</name>
</gene>
<accession>A0A919F6H0</accession>
<evidence type="ECO:0000256" key="4">
    <source>
        <dbReference type="ARBA" id="ARBA00022475"/>
    </source>
</evidence>
<evidence type="ECO:0000256" key="3">
    <source>
        <dbReference type="ARBA" id="ARBA00022449"/>
    </source>
</evidence>
<proteinExistence type="predicted"/>
<evidence type="ECO:0000256" key="1">
    <source>
        <dbReference type="ARBA" id="ARBA00004651"/>
    </source>
</evidence>
<protein>
    <submittedName>
        <fullName evidence="13">Sodium:proton antiporter</fullName>
    </submittedName>
</protein>
<evidence type="ECO:0000256" key="11">
    <source>
        <dbReference type="SAM" id="Phobius"/>
    </source>
</evidence>
<dbReference type="InterPro" id="IPR018422">
    <property type="entry name" value="Cation/H_exchanger_CPA1"/>
</dbReference>
<feature type="transmembrane region" description="Helical" evidence="11">
    <location>
        <begin position="33"/>
        <end position="59"/>
    </location>
</feature>
<evidence type="ECO:0000256" key="9">
    <source>
        <dbReference type="ARBA" id="ARBA00023136"/>
    </source>
</evidence>
<evidence type="ECO:0000256" key="10">
    <source>
        <dbReference type="ARBA" id="ARBA00023201"/>
    </source>
</evidence>
<evidence type="ECO:0000313" key="13">
    <source>
        <dbReference type="EMBL" id="GHH50722.1"/>
    </source>
</evidence>
<evidence type="ECO:0000313" key="14">
    <source>
        <dbReference type="Proteomes" id="UP000623958"/>
    </source>
</evidence>
<keyword evidence="8" id="KW-0406">Ion transport</keyword>
<evidence type="ECO:0000256" key="6">
    <source>
        <dbReference type="ARBA" id="ARBA00022989"/>
    </source>
</evidence>
<dbReference type="Proteomes" id="UP000623958">
    <property type="component" value="Unassembled WGS sequence"/>
</dbReference>
<feature type="transmembrane region" description="Helical" evidence="11">
    <location>
        <begin position="204"/>
        <end position="225"/>
    </location>
</feature>
<feature type="transmembrane region" description="Helical" evidence="11">
    <location>
        <begin position="261"/>
        <end position="279"/>
    </location>
</feature>
<keyword evidence="4" id="KW-1003">Cell membrane</keyword>
<feature type="transmembrane region" description="Helical" evidence="11">
    <location>
        <begin position="299"/>
        <end position="323"/>
    </location>
</feature>
<comment type="caution">
    <text evidence="13">The sequence shown here is derived from an EMBL/GenBank/DDBJ whole genome shotgun (WGS) entry which is preliminary data.</text>
</comment>
<keyword evidence="5 11" id="KW-0812">Transmembrane</keyword>